<protein>
    <recommendedName>
        <fullName evidence="9 10">D-alanyl-D-alanine dipeptidase</fullName>
        <shortName evidence="9 10">D-Ala-D-Ala dipeptidase</shortName>
        <ecNumber evidence="9 10">3.4.13.22</ecNumber>
    </recommendedName>
</protein>
<evidence type="ECO:0000256" key="3">
    <source>
        <dbReference type="ARBA" id="ARBA00022723"/>
    </source>
</evidence>
<dbReference type="EC" id="3.4.13.22" evidence="9 10"/>
<dbReference type="RefSeq" id="WP_051990821.1">
    <property type="nucleotide sequence ID" value="NZ_JAFBCV010000001.1"/>
</dbReference>
<keyword evidence="12" id="KW-1185">Reference proteome</keyword>
<evidence type="ECO:0000256" key="4">
    <source>
        <dbReference type="ARBA" id="ARBA00022801"/>
    </source>
</evidence>
<feature type="binding site" evidence="9">
    <location>
        <position position="127"/>
    </location>
    <ligand>
        <name>Zn(2+)</name>
        <dbReference type="ChEBI" id="CHEBI:29105"/>
        <note>catalytic</note>
    </ligand>
</feature>
<keyword evidence="2 9" id="KW-0645">Protease</keyword>
<name>A0ABS2SQE7_9BACI</name>
<organism evidence="11 12">
    <name type="scientific">Shouchella xiaoxiensis</name>
    <dbReference type="NCBI Taxonomy" id="766895"/>
    <lineage>
        <taxon>Bacteria</taxon>
        <taxon>Bacillati</taxon>
        <taxon>Bacillota</taxon>
        <taxon>Bacilli</taxon>
        <taxon>Bacillales</taxon>
        <taxon>Bacillaceae</taxon>
        <taxon>Shouchella</taxon>
    </lineage>
</organism>
<proteinExistence type="inferred from homology"/>
<evidence type="ECO:0000256" key="9">
    <source>
        <dbReference type="HAMAP-Rule" id="MF_01924"/>
    </source>
</evidence>
<dbReference type="CDD" id="cd14817">
    <property type="entry name" value="D-Ala-D-Ala_dipeptidase_VanX"/>
    <property type="match status" value="1"/>
</dbReference>
<evidence type="ECO:0000256" key="7">
    <source>
        <dbReference type="ARBA" id="ARBA00023049"/>
    </source>
</evidence>
<dbReference type="Proteomes" id="UP001179280">
    <property type="component" value="Unassembled WGS sequence"/>
</dbReference>
<dbReference type="EMBL" id="JAFBCV010000001">
    <property type="protein sequence ID" value="MBM7837236.1"/>
    <property type="molecule type" value="Genomic_DNA"/>
</dbReference>
<dbReference type="HAMAP" id="MF_01924">
    <property type="entry name" value="A_A_dipeptidase"/>
    <property type="match status" value="1"/>
</dbReference>
<evidence type="ECO:0000256" key="6">
    <source>
        <dbReference type="ARBA" id="ARBA00022997"/>
    </source>
</evidence>
<feature type="active site" description="Proton donor/acceptor" evidence="9">
    <location>
        <position position="185"/>
    </location>
</feature>
<feature type="binding site" evidence="9">
    <location>
        <position position="120"/>
    </location>
    <ligand>
        <name>Zn(2+)</name>
        <dbReference type="ChEBI" id="CHEBI:29105"/>
        <note>catalytic</note>
    </ligand>
</feature>
<comment type="function">
    <text evidence="9 10">Catalyzes hydrolysis of the D-alanyl-D-alanine dipeptide.</text>
</comment>
<evidence type="ECO:0000256" key="5">
    <source>
        <dbReference type="ARBA" id="ARBA00022833"/>
    </source>
</evidence>
<evidence type="ECO:0000256" key="8">
    <source>
        <dbReference type="ARBA" id="ARBA00023316"/>
    </source>
</evidence>
<feature type="binding site" evidence="9">
    <location>
        <position position="188"/>
    </location>
    <ligand>
        <name>Zn(2+)</name>
        <dbReference type="ChEBI" id="CHEBI:29105"/>
        <note>catalytic</note>
    </ligand>
</feature>
<comment type="caution">
    <text evidence="11">The sequence shown here is derived from an EMBL/GenBank/DDBJ whole genome shotgun (WGS) entry which is preliminary data.</text>
</comment>
<reference evidence="11" key="1">
    <citation type="submission" date="2021-01" db="EMBL/GenBank/DDBJ databases">
        <title>Genomic Encyclopedia of Type Strains, Phase IV (KMG-IV): sequencing the most valuable type-strain genomes for metagenomic binning, comparative biology and taxonomic classification.</title>
        <authorList>
            <person name="Goeker M."/>
        </authorList>
    </citation>
    <scope>NUCLEOTIDE SEQUENCE</scope>
    <source>
        <strain evidence="11">DSM 21943</strain>
    </source>
</reference>
<gene>
    <name evidence="11" type="ORF">JOC54_000467</name>
</gene>
<keyword evidence="8 10" id="KW-0961">Cell wall biogenesis/degradation</keyword>
<keyword evidence="7 9" id="KW-0482">Metalloprotease</keyword>
<keyword evidence="4 9" id="KW-0378">Hydrolase</keyword>
<keyword evidence="6 9" id="KW-0224">Dipeptidase</keyword>
<evidence type="ECO:0000313" key="11">
    <source>
        <dbReference type="EMBL" id="MBM7837236.1"/>
    </source>
</evidence>
<dbReference type="Pfam" id="PF01427">
    <property type="entry name" value="Peptidase_M15"/>
    <property type="match status" value="1"/>
</dbReference>
<dbReference type="PANTHER" id="PTHR43126:SF1">
    <property type="entry name" value="D-ALANYL-D-ALANINE DIPEPTIDASE"/>
    <property type="match status" value="1"/>
</dbReference>
<dbReference type="GO" id="GO:0160237">
    <property type="term" value="F:D-Ala-D-Ala dipeptidase activity"/>
    <property type="evidence" value="ECO:0007669"/>
    <property type="project" value="UniProtKB-EC"/>
</dbReference>
<evidence type="ECO:0000313" key="12">
    <source>
        <dbReference type="Proteomes" id="UP001179280"/>
    </source>
</evidence>
<comment type="cofactor">
    <cofactor evidence="9">
        <name>Zn(2+)</name>
        <dbReference type="ChEBI" id="CHEBI:29105"/>
    </cofactor>
    <text evidence="9">Binds 1 zinc ion per subunit.</text>
</comment>
<evidence type="ECO:0000256" key="1">
    <source>
        <dbReference type="ARBA" id="ARBA00001362"/>
    </source>
</evidence>
<dbReference type="InterPro" id="IPR009045">
    <property type="entry name" value="Zn_M74/Hedgehog-like"/>
</dbReference>
<dbReference type="InterPro" id="IPR000755">
    <property type="entry name" value="A_A_dipeptidase"/>
</dbReference>
<comment type="similarity">
    <text evidence="9 10">Belongs to the peptidase M15D family.</text>
</comment>
<dbReference type="PIRSF" id="PIRSF026671">
    <property type="entry name" value="AA_dipeptidase"/>
    <property type="match status" value="1"/>
</dbReference>
<feature type="site" description="Transition state stabilizer" evidence="9">
    <location>
        <position position="75"/>
    </location>
</feature>
<sequence>MTNELPAGFIYVSDVVLDIIEDIKYYSSDNFLGVRVEGYESPRAVSTISAAKALQKATSQLKKDGYSLKIFDAYRPKRAVDHFLRWVNDLEDTKTKAIFYPDIKKDQLIKNGYIGPNSRHSSGSAFDVTLVNRMTGQELDMGTVFDFFGQKSHHGTHLITSEQTQNRHILKRAMVENGFQAIKEEWWHYQLEDEPYPLTAFNFIVK</sequence>
<comment type="catalytic activity">
    <reaction evidence="1 9 10">
        <text>D-alanyl-D-alanine + H2O = 2 D-alanine</text>
        <dbReference type="Rhea" id="RHEA:20661"/>
        <dbReference type="ChEBI" id="CHEBI:15377"/>
        <dbReference type="ChEBI" id="CHEBI:57416"/>
        <dbReference type="ChEBI" id="CHEBI:57822"/>
        <dbReference type="EC" id="3.4.13.22"/>
    </reaction>
</comment>
<evidence type="ECO:0000256" key="10">
    <source>
        <dbReference type="PIRNR" id="PIRNR026671"/>
    </source>
</evidence>
<accession>A0ABS2SQE7</accession>
<keyword evidence="3 9" id="KW-0479">Metal-binding</keyword>
<dbReference type="Gene3D" id="3.30.1380.10">
    <property type="match status" value="1"/>
</dbReference>
<keyword evidence="5 9" id="KW-0862">Zinc</keyword>
<evidence type="ECO:0000256" key="2">
    <source>
        <dbReference type="ARBA" id="ARBA00022670"/>
    </source>
</evidence>
<dbReference type="PANTHER" id="PTHR43126">
    <property type="entry name" value="D-ALANYL-D-ALANINE DIPEPTIDASE"/>
    <property type="match status" value="1"/>
</dbReference>
<dbReference type="SUPFAM" id="SSF55166">
    <property type="entry name" value="Hedgehog/DD-peptidase"/>
    <property type="match status" value="1"/>
</dbReference>